<reference evidence="1" key="1">
    <citation type="submission" date="2021-02" db="EMBL/GenBank/DDBJ databases">
        <authorList>
            <person name="Nowell W R."/>
        </authorList>
    </citation>
    <scope>NUCLEOTIDE SEQUENCE</scope>
</reference>
<organism evidence="1 2">
    <name type="scientific">Rotaria sordida</name>
    <dbReference type="NCBI Taxonomy" id="392033"/>
    <lineage>
        <taxon>Eukaryota</taxon>
        <taxon>Metazoa</taxon>
        <taxon>Spiralia</taxon>
        <taxon>Gnathifera</taxon>
        <taxon>Rotifera</taxon>
        <taxon>Eurotatoria</taxon>
        <taxon>Bdelloidea</taxon>
        <taxon>Philodinida</taxon>
        <taxon>Philodinidae</taxon>
        <taxon>Rotaria</taxon>
    </lineage>
</organism>
<dbReference type="InterPro" id="IPR032675">
    <property type="entry name" value="LRR_dom_sf"/>
</dbReference>
<dbReference type="OrthoDB" id="10040374at2759"/>
<gene>
    <name evidence="1" type="ORF">RFH988_LOCUS37975</name>
</gene>
<comment type="caution">
    <text evidence="1">The sequence shown here is derived from an EMBL/GenBank/DDBJ whole genome shotgun (WGS) entry which is preliminary data.</text>
</comment>
<feature type="non-terminal residue" evidence="1">
    <location>
        <position position="1"/>
    </location>
</feature>
<dbReference type="Gene3D" id="3.80.10.10">
    <property type="entry name" value="Ribonuclease Inhibitor"/>
    <property type="match status" value="1"/>
</dbReference>
<protein>
    <submittedName>
        <fullName evidence="1">Uncharacterized protein</fullName>
    </submittedName>
</protein>
<accession>A0A815RRB7</accession>
<proteinExistence type="predicted"/>
<dbReference type="EMBL" id="CAJNOO010008336">
    <property type="protein sequence ID" value="CAF1480761.1"/>
    <property type="molecule type" value="Genomic_DNA"/>
</dbReference>
<dbReference type="AlphaFoldDB" id="A0A815RRB7"/>
<dbReference type="Proteomes" id="UP000663882">
    <property type="component" value="Unassembled WGS sequence"/>
</dbReference>
<evidence type="ECO:0000313" key="2">
    <source>
        <dbReference type="Proteomes" id="UP000663882"/>
    </source>
</evidence>
<sequence length="455" mass="54434">HLESLALARIKLTTFNSLLSNLTCLPRLFSLTIDAWRTLKDLSDVYRLIFTLPKLKYIKCIAEDLKRSISLPFASKNQTSTIEHLVIDHSCTFKELSTILSYTPQLRHLHFSHLKDSYPIIQITILPMILSNLSYISFNIHNIRFDEFKMFITNINCKLKVLYYTTRSQDVTFLEANRWEQLFQRYFPRLEKFHFQYYKPLDFEYISPIYPEDLNPFVSSFWIERKWILEAEMRSFKVVYSIRPYKKRWYDDNSSSEIFKSTRFTATCLPRKEELEILMMNISSILTLTQIYHLEIPERQICSSSLINIINVLSKLDSFKIHSLSLSPTRNSSVEEIALRNVSNKNKITKVCLEKMIEIEEIYYLMKLCPRMNYLQVDYINNINIELFIQDILQKVQNEHNQYLHSLCFLVPTIDHEMVKKLEEMIHSQKLFLHYMIKRQYTINHVVNSIYLEWR</sequence>
<evidence type="ECO:0000313" key="1">
    <source>
        <dbReference type="EMBL" id="CAF1480761.1"/>
    </source>
</evidence>
<name>A0A815RRB7_9BILA</name>